<reference evidence="2 3" key="1">
    <citation type="submission" date="2024-03" db="EMBL/GenBank/DDBJ databases">
        <title>The genome assembly and annotation of the cricket Gryllus longicercus Weissman &amp; Gray.</title>
        <authorList>
            <person name="Szrajer S."/>
            <person name="Gray D."/>
            <person name="Ylla G."/>
        </authorList>
    </citation>
    <scope>NUCLEOTIDE SEQUENCE [LARGE SCALE GENOMIC DNA]</scope>
    <source>
        <strain evidence="2">DAG 2021-001</strain>
        <tissue evidence="2">Whole body minus gut</tissue>
    </source>
</reference>
<protein>
    <submittedName>
        <fullName evidence="2">Uncharacterized protein</fullName>
    </submittedName>
</protein>
<dbReference type="EMBL" id="JAZDUA010000053">
    <property type="protein sequence ID" value="KAK7870673.1"/>
    <property type="molecule type" value="Genomic_DNA"/>
</dbReference>
<dbReference type="Proteomes" id="UP001378592">
    <property type="component" value="Unassembled WGS sequence"/>
</dbReference>
<feature type="region of interest" description="Disordered" evidence="1">
    <location>
        <begin position="70"/>
        <end position="113"/>
    </location>
</feature>
<feature type="region of interest" description="Disordered" evidence="1">
    <location>
        <begin position="268"/>
        <end position="311"/>
    </location>
</feature>
<comment type="caution">
    <text evidence="2">The sequence shown here is derived from an EMBL/GenBank/DDBJ whole genome shotgun (WGS) entry which is preliminary data.</text>
</comment>
<feature type="compositionally biased region" description="Basic residues" evidence="1">
    <location>
        <begin position="676"/>
        <end position="685"/>
    </location>
</feature>
<evidence type="ECO:0000313" key="3">
    <source>
        <dbReference type="Proteomes" id="UP001378592"/>
    </source>
</evidence>
<proteinExistence type="predicted"/>
<feature type="region of interest" description="Disordered" evidence="1">
    <location>
        <begin position="664"/>
        <end position="686"/>
    </location>
</feature>
<keyword evidence="3" id="KW-1185">Reference proteome</keyword>
<sequence>MVRAQRKCVKIRTNTTRSIPCQDNVDQNSQQDKKLNTRWECVDKSATGNNLEKAVVLLEDIADHSSRVSKRNILGDKTNHSPMSPTNQKPRKFNRSTDQKSHQKMSCNLPGGITEGRSAYKLSDSRNRHSAKKSLLGVLSSEENLQNQPKSSQFSDKCIYTKVQRETLRNKNMPREEKLAQYDFEIDENEPVVKKKEKKNVTRRKKVKSKEVYYPPSKVFQKIFQAGVEEAEERIKGKPKDAANAKSKFDFSCEDNCTDQTIGCEVQGDSLPPLMRPSNRESLRSFSENVSPDGRPESQIEKRNVGSGKVNTDANISMPNISLCEKSVPNLVQDVSVVSCTPKVMSTAENRYNNKSDLFKSPNQHLASSFGNTVSTPVGNNVKDARFSLSEVTSASTPAFQSTPLNSNSQAAMNASHFANECSVNHSVNWIKRVSFVPRESCGFNNSCENVVAEDWSVDNCFGFDDGSEEPVELSPHRDISSKQRLRNKFPMNNSNSFSNKRKYQLKKKETGISPVVKRKSGLTALVSPNKSFKLGITDKSSSSGINKSNASINTSTQECSERELDISVIGKPSSVAAGLSPFSKSLKQTKLDFLAVESNTSTCETPKKDEESPLLFKDLDKTPIHFKENNHMSTTRPARRSYVRSVRKKLKRVGCEWIEIDSESEEAGESSHHPSPIKRKKVKLNKNEAKEANKWMKDFNRQCEEIEGFELCVEN</sequence>
<accession>A0AAN9Z721</accession>
<name>A0AAN9Z721_9ORTH</name>
<gene>
    <name evidence="2" type="ORF">R5R35_009841</name>
</gene>
<feature type="compositionally biased region" description="Basic and acidic residues" evidence="1">
    <location>
        <begin position="294"/>
        <end position="304"/>
    </location>
</feature>
<organism evidence="2 3">
    <name type="scientific">Gryllus longicercus</name>
    <dbReference type="NCBI Taxonomy" id="2509291"/>
    <lineage>
        <taxon>Eukaryota</taxon>
        <taxon>Metazoa</taxon>
        <taxon>Ecdysozoa</taxon>
        <taxon>Arthropoda</taxon>
        <taxon>Hexapoda</taxon>
        <taxon>Insecta</taxon>
        <taxon>Pterygota</taxon>
        <taxon>Neoptera</taxon>
        <taxon>Polyneoptera</taxon>
        <taxon>Orthoptera</taxon>
        <taxon>Ensifera</taxon>
        <taxon>Gryllidea</taxon>
        <taxon>Grylloidea</taxon>
        <taxon>Gryllidae</taxon>
        <taxon>Gryllinae</taxon>
        <taxon>Gryllus</taxon>
    </lineage>
</organism>
<evidence type="ECO:0000313" key="2">
    <source>
        <dbReference type="EMBL" id="KAK7870673.1"/>
    </source>
</evidence>
<dbReference type="AlphaFoldDB" id="A0AAN9Z721"/>
<evidence type="ECO:0000256" key="1">
    <source>
        <dbReference type="SAM" id="MobiDB-lite"/>
    </source>
</evidence>